<dbReference type="OrthoDB" id="3291519at2"/>
<reference evidence="3 4" key="1">
    <citation type="submission" date="2015-10" db="EMBL/GenBank/DDBJ databases">
        <authorList>
            <person name="Gilbert D.G."/>
        </authorList>
    </citation>
    <scope>NUCLEOTIDE SEQUENCE [LARGE SCALE GENOMIC DNA]</scope>
    <source>
        <strain evidence="3 4">NRRL B-16712</strain>
    </source>
</reference>
<dbReference type="Proteomes" id="UP000053244">
    <property type="component" value="Unassembled WGS sequence"/>
</dbReference>
<dbReference type="Pfam" id="PF05548">
    <property type="entry name" value="Peptidase_M11"/>
    <property type="match status" value="1"/>
</dbReference>
<keyword evidence="1" id="KW-0732">Signal</keyword>
<dbReference type="InterPro" id="IPR024079">
    <property type="entry name" value="MetalloPept_cat_dom_sf"/>
</dbReference>
<dbReference type="Gene3D" id="2.60.40.10">
    <property type="entry name" value="Immunoglobulins"/>
    <property type="match status" value="1"/>
</dbReference>
<evidence type="ECO:0000313" key="4">
    <source>
        <dbReference type="Proteomes" id="UP000053244"/>
    </source>
</evidence>
<dbReference type="GO" id="GO:0008237">
    <property type="term" value="F:metallopeptidase activity"/>
    <property type="evidence" value="ECO:0007669"/>
    <property type="project" value="InterPro"/>
</dbReference>
<proteinExistence type="predicted"/>
<dbReference type="InterPro" id="IPR013783">
    <property type="entry name" value="Ig-like_fold"/>
</dbReference>
<evidence type="ECO:0000256" key="1">
    <source>
        <dbReference type="SAM" id="SignalP"/>
    </source>
</evidence>
<gene>
    <name evidence="3" type="ORF">ADL15_28870</name>
</gene>
<keyword evidence="4" id="KW-1185">Reference proteome</keyword>
<dbReference type="InterPro" id="IPR008752">
    <property type="entry name" value="Peptidase_M11"/>
</dbReference>
<organism evidence="3 4">
    <name type="scientific">Actinoplanes awajinensis subsp. mycoplanecinus</name>
    <dbReference type="NCBI Taxonomy" id="135947"/>
    <lineage>
        <taxon>Bacteria</taxon>
        <taxon>Bacillati</taxon>
        <taxon>Actinomycetota</taxon>
        <taxon>Actinomycetes</taxon>
        <taxon>Micromonosporales</taxon>
        <taxon>Micromonosporaceae</taxon>
        <taxon>Actinoplanes</taxon>
    </lineage>
</organism>
<evidence type="ECO:0000313" key="3">
    <source>
        <dbReference type="EMBL" id="KUL29177.1"/>
    </source>
</evidence>
<dbReference type="AlphaFoldDB" id="A0A101JLZ8"/>
<dbReference type="Pfam" id="PF17957">
    <property type="entry name" value="Big_7"/>
    <property type="match status" value="1"/>
</dbReference>
<feature type="domain" description="Peptidase M11 gametolysin" evidence="2">
    <location>
        <begin position="153"/>
        <end position="297"/>
    </location>
</feature>
<dbReference type="SUPFAM" id="SSF55486">
    <property type="entry name" value="Metalloproteases ('zincins'), catalytic domain"/>
    <property type="match status" value="1"/>
</dbReference>
<dbReference type="Gene3D" id="3.40.390.10">
    <property type="entry name" value="Collagenase (Catalytic Domain)"/>
    <property type="match status" value="1"/>
</dbReference>
<accession>A0A101JLZ8</accession>
<name>A0A101JLZ8_9ACTN</name>
<comment type="caution">
    <text evidence="3">The sequence shown here is derived from an EMBL/GenBank/DDBJ whole genome shotgun (WGS) entry which is preliminary data.</text>
</comment>
<sequence length="723" mass="73976">MWVRGRPIRLSMIRPVALFTAALLCATPAVAQAAPAGTTLTGVLQRTVADAFPGGADVTRTEVVTSAGTTIAVPADLAEGITSGATVTVDRAADGTVSEVDGRMRTAATTSVAGTHHLVVVPVHWQAALAPVPDFAALGKQVDKYYDTVSGGAIRFTVDKVTAVTRLSTAISGCDHKAIETAARAIAGNTVKDRFHHVVVWFPRLAACSWAGLGTIGAGQYGDSFVWLNGYESTQVAGHELGHNLGLWHSDGYHCYADATRKTTVPLSATCAVEGYADPWDIMGNRAAGELTAAHLDALGVLGAGGTQVATAGKQVVLAPLSGGKGLRQVTWTSGTRTWFLEYRTGGRLDQPLAKAGTGLAVRFVDTGLASEYVHDHQLVSYHPAIPVLLPGEGWNDPAGTVAIRTGPATAAGLPVTIGKVVDTKAPSAFALTAPKANASITTAKTTVTWSRVTDDSAVTSVAVLVDGVVVATAPGTATSVAAAIPDGTHKLQAVAADPYGNTSRTAAITIKADGNAPVGSPVPAAYLQAGGTVSASGVPVSVRWDLTDPNGVAQQKITASTGSGATTLAPAARQFAATAKPGVRTRWDLAVADKLGHAGKVVGEWATTAVEVRGGTYTGAWSTTSGSTRLGGSEQTTVAKDAAVSYTFTGRSVGLVGTRDKSSGVADVYVDGTKFSSVNLASATAGNRSVVYTLTWSGSGTHTVRFVNRASRLNVDGFVTLS</sequence>
<dbReference type="Gene3D" id="2.60.120.260">
    <property type="entry name" value="Galactose-binding domain-like"/>
    <property type="match status" value="1"/>
</dbReference>
<evidence type="ECO:0000259" key="2">
    <source>
        <dbReference type="Pfam" id="PF05548"/>
    </source>
</evidence>
<feature type="signal peptide" evidence="1">
    <location>
        <begin position="1"/>
        <end position="33"/>
    </location>
</feature>
<protein>
    <recommendedName>
        <fullName evidence="2">Peptidase M11 gametolysin domain-containing protein</fullName>
    </recommendedName>
</protein>
<feature type="chain" id="PRO_5007097925" description="Peptidase M11 gametolysin domain-containing protein" evidence="1">
    <location>
        <begin position="34"/>
        <end position="723"/>
    </location>
</feature>
<dbReference type="EMBL" id="LLZH01000281">
    <property type="protein sequence ID" value="KUL29177.1"/>
    <property type="molecule type" value="Genomic_DNA"/>
</dbReference>
<dbReference type="GO" id="GO:0005975">
    <property type="term" value="P:carbohydrate metabolic process"/>
    <property type="evidence" value="ECO:0007669"/>
    <property type="project" value="UniProtKB-ARBA"/>
</dbReference>